<evidence type="ECO:0000259" key="2">
    <source>
        <dbReference type="Pfam" id="PF05872"/>
    </source>
</evidence>
<dbReference type="EMBL" id="JBEPIJ010000003">
    <property type="protein sequence ID" value="MES0873135.1"/>
    <property type="molecule type" value="Genomic_DNA"/>
</dbReference>
<evidence type="ECO:0000313" key="4">
    <source>
        <dbReference type="Proteomes" id="UP001465331"/>
    </source>
</evidence>
<dbReference type="InterPro" id="IPR027417">
    <property type="entry name" value="P-loop_NTPase"/>
</dbReference>
<reference evidence="3 4" key="1">
    <citation type="submission" date="2024-06" db="EMBL/GenBank/DDBJ databases">
        <authorList>
            <person name="Li Z."/>
            <person name="Jiang Y."/>
        </authorList>
    </citation>
    <scope>NUCLEOTIDE SEQUENCE [LARGE SCALE GENOMIC DNA]</scope>
    <source>
        <strain evidence="3 4">HSW-8</strain>
    </source>
</reference>
<evidence type="ECO:0000256" key="1">
    <source>
        <dbReference type="SAM" id="MobiDB-lite"/>
    </source>
</evidence>
<comment type="caution">
    <text evidence="3">The sequence shown here is derived from an EMBL/GenBank/DDBJ whole genome shotgun (WGS) entry which is preliminary data.</text>
</comment>
<dbReference type="PANTHER" id="PTHR30121">
    <property type="entry name" value="UNCHARACTERIZED PROTEIN YJGR-RELATED"/>
    <property type="match status" value="1"/>
</dbReference>
<name>A0ABV2A7A5_9GAMM</name>
<feature type="region of interest" description="Disordered" evidence="1">
    <location>
        <begin position="427"/>
        <end position="468"/>
    </location>
</feature>
<dbReference type="Proteomes" id="UP001465331">
    <property type="component" value="Unassembled WGS sequence"/>
</dbReference>
<dbReference type="InterPro" id="IPR051162">
    <property type="entry name" value="T4SS_component"/>
</dbReference>
<dbReference type="SUPFAM" id="SSF52540">
    <property type="entry name" value="P-loop containing nucleoside triphosphate hydrolases"/>
    <property type="match status" value="1"/>
</dbReference>
<dbReference type="PANTHER" id="PTHR30121:SF6">
    <property type="entry name" value="SLR6007 PROTEIN"/>
    <property type="match status" value="1"/>
</dbReference>
<sequence>MDRRILVGKGDTPQFILGRYANRHGLVAGATGTGKTVTLQVLAEGFSELGVPVFAADIKGDLSGIAVAGEAKPKLAERARQVGVEAYAPAASPTVFWDVFGELGHPLRATVSDLGPLLLSRLLDLSEVQASVLHLVFKYADDHGLLLLDLKDLRATLQFVADNARELGADYGLVGKASVGAIQRALLQLESGGAEAFFGEPALDLNDLLRTDLTGRGIVNVLAAEKLFHKPKLYATCLLWLLSELFENLPERGDAELPRLVFFFDEAHLLFKDAPKVLVDKVEQVVRLIRSKGVGIYFVTQNPLDLPDAVLGQLGNRVQHALRAFTPRDHKAVRAAAETFRANPALDVATAITELGVGEALVSTLQDQGVPGIVERTLIRPPRSRIGPATMEERRAVIQRSPVGGRYEQAVDRESAYERLARRAQAESAAAPAAAGDTGWWDRGSAGAEPSSTPSARPAARRRSDTAVEAAIKSATRSAASSIGRELGRQLLRGVLGSLRRR</sequence>
<dbReference type="Pfam" id="PF05872">
    <property type="entry name" value="HerA_C"/>
    <property type="match status" value="1"/>
</dbReference>
<dbReference type="RefSeq" id="WP_352887581.1">
    <property type="nucleotide sequence ID" value="NZ_JBEPIJ010000003.1"/>
</dbReference>
<organism evidence="3 4">
    <name type="scientific">Sinimarinibacterium thermocellulolyticum</name>
    <dbReference type="NCBI Taxonomy" id="3170016"/>
    <lineage>
        <taxon>Bacteria</taxon>
        <taxon>Pseudomonadati</taxon>
        <taxon>Pseudomonadota</taxon>
        <taxon>Gammaproteobacteria</taxon>
        <taxon>Nevskiales</taxon>
        <taxon>Nevskiaceae</taxon>
        <taxon>Sinimarinibacterium</taxon>
    </lineage>
</organism>
<dbReference type="InterPro" id="IPR033186">
    <property type="entry name" value="HerA_C"/>
</dbReference>
<proteinExistence type="predicted"/>
<keyword evidence="4" id="KW-1185">Reference proteome</keyword>
<accession>A0ABV2A7A5</accession>
<dbReference type="Gene3D" id="3.40.50.300">
    <property type="entry name" value="P-loop containing nucleotide triphosphate hydrolases"/>
    <property type="match status" value="2"/>
</dbReference>
<feature type="domain" description="Helicase HerA-like C-terminal" evidence="2">
    <location>
        <begin position="5"/>
        <end position="500"/>
    </location>
</feature>
<evidence type="ECO:0000313" key="3">
    <source>
        <dbReference type="EMBL" id="MES0873135.1"/>
    </source>
</evidence>
<protein>
    <submittedName>
        <fullName evidence="3">Helicase HerA-like domain-containing protein</fullName>
    </submittedName>
</protein>
<gene>
    <name evidence="3" type="ORF">ABSH63_03790</name>
</gene>